<proteinExistence type="predicted"/>
<feature type="compositionally biased region" description="Polar residues" evidence="7">
    <location>
        <begin position="1"/>
        <end position="15"/>
    </location>
</feature>
<reference evidence="9 10" key="1">
    <citation type="submission" date="2023-08" db="EMBL/GenBank/DDBJ databases">
        <title>Black Yeasts Isolated from many extreme environments.</title>
        <authorList>
            <person name="Coleine C."/>
            <person name="Stajich J.E."/>
            <person name="Selbmann L."/>
        </authorList>
    </citation>
    <scope>NUCLEOTIDE SEQUENCE [LARGE SCALE GENOMIC DNA]</scope>
    <source>
        <strain evidence="9 10">CCFEE 5935</strain>
    </source>
</reference>
<keyword evidence="2" id="KW-0238">DNA-binding</keyword>
<feature type="compositionally biased region" description="Polar residues" evidence="7">
    <location>
        <begin position="132"/>
        <end position="143"/>
    </location>
</feature>
<evidence type="ECO:0000259" key="8">
    <source>
        <dbReference type="PROSITE" id="PS50888"/>
    </source>
</evidence>
<evidence type="ECO:0000313" key="9">
    <source>
        <dbReference type="EMBL" id="KAK5165372.1"/>
    </source>
</evidence>
<feature type="region of interest" description="Disordered" evidence="7">
    <location>
        <begin position="120"/>
        <end position="143"/>
    </location>
</feature>
<gene>
    <name evidence="9" type="ORF">LTR77_008901</name>
</gene>
<dbReference type="PANTHER" id="PTHR10328">
    <property type="entry name" value="PROTEIN MAX MYC-ASSOCIATED FACTOR X"/>
    <property type="match status" value="1"/>
</dbReference>
<dbReference type="GO" id="GO:0046983">
    <property type="term" value="F:protein dimerization activity"/>
    <property type="evidence" value="ECO:0007669"/>
    <property type="project" value="InterPro"/>
</dbReference>
<evidence type="ECO:0000256" key="1">
    <source>
        <dbReference type="ARBA" id="ARBA00023015"/>
    </source>
</evidence>
<sequence>MDSADNSSTPPQQHSYAEHPRKKRVRNWTAEDRAKHRVLEKSRRESFNSRLVELAHVIPALQGTKDSQLSKHVIVDESVKWHESQQTTNERLTASIDSLMAERDRLLNELNAFRQCVGLLPHQPGEPAPDPSQHQTQMQHTASQPGLDTVRENFDDHDWINVHGGMAGPAPNNALHLEAAVAEGGQPPRSGLESLDPMPYSTELPDMFDPASLTEVEHPSQTLEHLPTQDEVLESWPPLIPDSHTQSGHDFSIWSIPVI</sequence>
<dbReference type="GeneID" id="89930233"/>
<dbReference type="PANTHER" id="PTHR10328:SF3">
    <property type="entry name" value="PROTEIN MAX"/>
    <property type="match status" value="1"/>
</dbReference>
<accession>A0AAV9NZQ1</accession>
<organism evidence="9 10">
    <name type="scientific">Saxophila tyrrhenica</name>
    <dbReference type="NCBI Taxonomy" id="1690608"/>
    <lineage>
        <taxon>Eukaryota</taxon>
        <taxon>Fungi</taxon>
        <taxon>Dikarya</taxon>
        <taxon>Ascomycota</taxon>
        <taxon>Pezizomycotina</taxon>
        <taxon>Dothideomycetes</taxon>
        <taxon>Dothideomycetidae</taxon>
        <taxon>Mycosphaerellales</taxon>
        <taxon>Extremaceae</taxon>
        <taxon>Saxophila</taxon>
    </lineage>
</organism>
<keyword evidence="1" id="KW-0805">Transcription regulation</keyword>
<evidence type="ECO:0000256" key="3">
    <source>
        <dbReference type="ARBA" id="ARBA00023159"/>
    </source>
</evidence>
<evidence type="ECO:0000256" key="2">
    <source>
        <dbReference type="ARBA" id="ARBA00023125"/>
    </source>
</evidence>
<dbReference type="GO" id="GO:0090575">
    <property type="term" value="C:RNA polymerase II transcription regulator complex"/>
    <property type="evidence" value="ECO:0007669"/>
    <property type="project" value="TreeGrafter"/>
</dbReference>
<feature type="region of interest" description="Disordered" evidence="7">
    <location>
        <begin position="1"/>
        <end position="31"/>
    </location>
</feature>
<dbReference type="SMART" id="SM00353">
    <property type="entry name" value="HLH"/>
    <property type="match status" value="1"/>
</dbReference>
<evidence type="ECO:0000256" key="7">
    <source>
        <dbReference type="SAM" id="MobiDB-lite"/>
    </source>
</evidence>
<dbReference type="PROSITE" id="PS50888">
    <property type="entry name" value="BHLH"/>
    <property type="match status" value="1"/>
</dbReference>
<evidence type="ECO:0000256" key="4">
    <source>
        <dbReference type="ARBA" id="ARBA00023163"/>
    </source>
</evidence>
<feature type="domain" description="BHLH" evidence="8">
    <location>
        <begin position="31"/>
        <end position="85"/>
    </location>
</feature>
<dbReference type="SUPFAM" id="SSF47459">
    <property type="entry name" value="HLH, helix-loop-helix DNA-binding domain"/>
    <property type="match status" value="1"/>
</dbReference>
<dbReference type="Proteomes" id="UP001337655">
    <property type="component" value="Unassembled WGS sequence"/>
</dbReference>
<dbReference type="RefSeq" id="XP_064655456.1">
    <property type="nucleotide sequence ID" value="XM_064806130.1"/>
</dbReference>
<dbReference type="Gene3D" id="4.10.280.10">
    <property type="entry name" value="Helix-loop-helix DNA-binding domain"/>
    <property type="match status" value="1"/>
</dbReference>
<evidence type="ECO:0000256" key="6">
    <source>
        <dbReference type="SAM" id="Coils"/>
    </source>
</evidence>
<keyword evidence="10" id="KW-1185">Reference proteome</keyword>
<dbReference type="GO" id="GO:0003677">
    <property type="term" value="F:DNA binding"/>
    <property type="evidence" value="ECO:0007669"/>
    <property type="project" value="UniProtKB-KW"/>
</dbReference>
<name>A0AAV9NZQ1_9PEZI</name>
<comment type="caution">
    <text evidence="9">The sequence shown here is derived from an EMBL/GenBank/DDBJ whole genome shotgun (WGS) entry which is preliminary data.</text>
</comment>
<dbReference type="GO" id="GO:0003700">
    <property type="term" value="F:DNA-binding transcription factor activity"/>
    <property type="evidence" value="ECO:0007669"/>
    <property type="project" value="TreeGrafter"/>
</dbReference>
<keyword evidence="5" id="KW-0539">Nucleus</keyword>
<dbReference type="GO" id="GO:0045944">
    <property type="term" value="P:positive regulation of transcription by RNA polymerase II"/>
    <property type="evidence" value="ECO:0007669"/>
    <property type="project" value="TreeGrafter"/>
</dbReference>
<protein>
    <recommendedName>
        <fullName evidence="8">BHLH domain-containing protein</fullName>
    </recommendedName>
</protein>
<keyword evidence="6" id="KW-0175">Coiled coil</keyword>
<dbReference type="InterPro" id="IPR036638">
    <property type="entry name" value="HLH_DNA-bd_sf"/>
</dbReference>
<dbReference type="Pfam" id="PF00010">
    <property type="entry name" value="HLH"/>
    <property type="match status" value="1"/>
</dbReference>
<feature type="coiled-coil region" evidence="6">
    <location>
        <begin position="89"/>
        <end position="116"/>
    </location>
</feature>
<dbReference type="InterPro" id="IPR011598">
    <property type="entry name" value="bHLH_dom"/>
</dbReference>
<dbReference type="EMBL" id="JAVRRT010000016">
    <property type="protein sequence ID" value="KAK5165372.1"/>
    <property type="molecule type" value="Genomic_DNA"/>
</dbReference>
<keyword evidence="3" id="KW-0010">Activator</keyword>
<evidence type="ECO:0000313" key="10">
    <source>
        <dbReference type="Proteomes" id="UP001337655"/>
    </source>
</evidence>
<evidence type="ECO:0000256" key="5">
    <source>
        <dbReference type="ARBA" id="ARBA00023242"/>
    </source>
</evidence>
<keyword evidence="4" id="KW-0804">Transcription</keyword>
<dbReference type="AlphaFoldDB" id="A0AAV9NZQ1"/>